<organism evidence="7 8">
    <name type="scientific">Hypothenemus hampei</name>
    <name type="common">Coffee berry borer</name>
    <dbReference type="NCBI Taxonomy" id="57062"/>
    <lineage>
        <taxon>Eukaryota</taxon>
        <taxon>Metazoa</taxon>
        <taxon>Ecdysozoa</taxon>
        <taxon>Arthropoda</taxon>
        <taxon>Hexapoda</taxon>
        <taxon>Insecta</taxon>
        <taxon>Pterygota</taxon>
        <taxon>Neoptera</taxon>
        <taxon>Endopterygota</taxon>
        <taxon>Coleoptera</taxon>
        <taxon>Polyphaga</taxon>
        <taxon>Cucujiformia</taxon>
        <taxon>Curculionidae</taxon>
        <taxon>Scolytinae</taxon>
        <taxon>Hypothenemus</taxon>
    </lineage>
</organism>
<comment type="function">
    <text evidence="6">Part of the dynactin complex that activates the molecular motor dynein for ultra-processive transport along microtubules.</text>
</comment>
<evidence type="ECO:0000256" key="3">
    <source>
        <dbReference type="ARBA" id="ARBA00016573"/>
    </source>
</evidence>
<evidence type="ECO:0000313" key="8">
    <source>
        <dbReference type="Proteomes" id="UP001566132"/>
    </source>
</evidence>
<comment type="subcellular location">
    <subcellularLocation>
        <location evidence="1">Cytoplasm</location>
        <location evidence="1">Cytoskeleton</location>
    </subcellularLocation>
</comment>
<protein>
    <recommendedName>
        <fullName evidence="3">Dynactin subunit 6</fullName>
    </recommendedName>
</protein>
<dbReference type="AlphaFoldDB" id="A0ABD1F847"/>
<dbReference type="GO" id="GO:0005856">
    <property type="term" value="C:cytoskeleton"/>
    <property type="evidence" value="ECO:0007669"/>
    <property type="project" value="UniProtKB-SubCell"/>
</dbReference>
<comment type="caution">
    <text evidence="7">The sequence shown here is derived from an EMBL/GenBank/DDBJ whole genome shotgun (WGS) entry which is preliminary data.</text>
</comment>
<proteinExistence type="inferred from homology"/>
<dbReference type="PANTHER" id="PTHR13072">
    <property type="entry name" value="DYNACTIN 6"/>
    <property type="match status" value="1"/>
</dbReference>
<dbReference type="Gene3D" id="2.160.10.10">
    <property type="entry name" value="Hexapeptide repeat proteins"/>
    <property type="match status" value="1"/>
</dbReference>
<keyword evidence="4" id="KW-0963">Cytoplasm</keyword>
<dbReference type="EMBL" id="JBDJPC010000002">
    <property type="protein sequence ID" value="KAL1513761.1"/>
    <property type="molecule type" value="Genomic_DNA"/>
</dbReference>
<comment type="similarity">
    <text evidence="2">Belongs to the dynactin subunits 5/6 family. Dynactin subunit 6 subfamily.</text>
</comment>
<dbReference type="CDD" id="cd04646">
    <property type="entry name" value="LbH_Dynactin_6"/>
    <property type="match status" value="1"/>
</dbReference>
<sequence>MSRNNIKIFSGALVCEGSKLRGDITVGSGTIIHPSATVIAEAGPIVIGENCLIEEQAKIIHRVPFDQQNKENIPILMIGVHNVFEVDCTVEASKIGNNNVFEPKCFVGSRVTVTNGCTIGAGCHITEEQILNENISICGAKCQMREGLDKPAPQNLQMETLLKMLPNYHYIKKPNMKQQV</sequence>
<evidence type="ECO:0000256" key="2">
    <source>
        <dbReference type="ARBA" id="ARBA00007719"/>
    </source>
</evidence>
<keyword evidence="5" id="KW-0206">Cytoskeleton</keyword>
<evidence type="ECO:0000256" key="4">
    <source>
        <dbReference type="ARBA" id="ARBA00022490"/>
    </source>
</evidence>
<dbReference type="Pfam" id="PF00132">
    <property type="entry name" value="Hexapep"/>
    <property type="match status" value="1"/>
</dbReference>
<evidence type="ECO:0000256" key="5">
    <source>
        <dbReference type="ARBA" id="ARBA00023212"/>
    </source>
</evidence>
<keyword evidence="8" id="KW-1185">Reference proteome</keyword>
<dbReference type="InterPro" id="IPR001451">
    <property type="entry name" value="Hexapep"/>
</dbReference>
<reference evidence="7 8" key="1">
    <citation type="submission" date="2024-05" db="EMBL/GenBank/DDBJ databases">
        <title>Genetic variation in Jamaican populations of the coffee berry borer (Hypothenemus hampei).</title>
        <authorList>
            <person name="Errbii M."/>
            <person name="Myrie A."/>
        </authorList>
    </citation>
    <scope>NUCLEOTIDE SEQUENCE [LARGE SCALE GENOMIC DNA]</scope>
    <source>
        <strain evidence="7">JA-Hopewell-2020-01-JO</strain>
        <tissue evidence="7">Whole body</tissue>
    </source>
</reference>
<evidence type="ECO:0000256" key="6">
    <source>
        <dbReference type="ARBA" id="ARBA00034687"/>
    </source>
</evidence>
<dbReference type="Proteomes" id="UP001566132">
    <property type="component" value="Unassembled WGS sequence"/>
</dbReference>
<dbReference type="InterPro" id="IPR027777">
    <property type="entry name" value="DCTN6"/>
</dbReference>
<accession>A0ABD1F847</accession>
<evidence type="ECO:0000313" key="7">
    <source>
        <dbReference type="EMBL" id="KAL1513761.1"/>
    </source>
</evidence>
<dbReference type="SUPFAM" id="SSF51161">
    <property type="entry name" value="Trimeric LpxA-like enzymes"/>
    <property type="match status" value="1"/>
</dbReference>
<name>A0ABD1F847_HYPHA</name>
<dbReference type="InterPro" id="IPR011004">
    <property type="entry name" value="Trimer_LpxA-like_sf"/>
</dbReference>
<dbReference type="PANTHER" id="PTHR13072:SF0">
    <property type="entry name" value="DYNACTIN SUBUNIT 6"/>
    <property type="match status" value="1"/>
</dbReference>
<evidence type="ECO:0000256" key="1">
    <source>
        <dbReference type="ARBA" id="ARBA00004245"/>
    </source>
</evidence>
<gene>
    <name evidence="7" type="ORF">ABEB36_003129</name>
</gene>